<feature type="compositionally biased region" description="Low complexity" evidence="1">
    <location>
        <begin position="1176"/>
        <end position="1189"/>
    </location>
</feature>
<keyword evidence="3" id="KW-1185">Reference proteome</keyword>
<feature type="compositionally biased region" description="Low complexity" evidence="1">
    <location>
        <begin position="481"/>
        <end position="505"/>
    </location>
</feature>
<feature type="region of interest" description="Disordered" evidence="1">
    <location>
        <begin position="1161"/>
        <end position="1189"/>
    </location>
</feature>
<feature type="region of interest" description="Disordered" evidence="1">
    <location>
        <begin position="1"/>
        <end position="37"/>
    </location>
</feature>
<evidence type="ECO:0000313" key="2">
    <source>
        <dbReference type="EMBL" id="CAB9517941.1"/>
    </source>
</evidence>
<feature type="compositionally biased region" description="Low complexity" evidence="1">
    <location>
        <begin position="324"/>
        <end position="336"/>
    </location>
</feature>
<feature type="region of interest" description="Disordered" evidence="1">
    <location>
        <begin position="319"/>
        <end position="358"/>
    </location>
</feature>
<evidence type="ECO:0000256" key="1">
    <source>
        <dbReference type="SAM" id="MobiDB-lite"/>
    </source>
</evidence>
<feature type="region of interest" description="Disordered" evidence="1">
    <location>
        <begin position="160"/>
        <end position="179"/>
    </location>
</feature>
<dbReference type="Proteomes" id="UP001153069">
    <property type="component" value="Unassembled WGS sequence"/>
</dbReference>
<feature type="compositionally biased region" description="Basic and acidic residues" evidence="1">
    <location>
        <begin position="1"/>
        <end position="19"/>
    </location>
</feature>
<feature type="compositionally biased region" description="Gly residues" evidence="1">
    <location>
        <begin position="506"/>
        <end position="523"/>
    </location>
</feature>
<accession>A0A9N8EAQ1</accession>
<proteinExistence type="predicted"/>
<feature type="region of interest" description="Disordered" evidence="1">
    <location>
        <begin position="595"/>
        <end position="641"/>
    </location>
</feature>
<organism evidence="2 3">
    <name type="scientific">Seminavis robusta</name>
    <dbReference type="NCBI Taxonomy" id="568900"/>
    <lineage>
        <taxon>Eukaryota</taxon>
        <taxon>Sar</taxon>
        <taxon>Stramenopiles</taxon>
        <taxon>Ochrophyta</taxon>
        <taxon>Bacillariophyta</taxon>
        <taxon>Bacillariophyceae</taxon>
        <taxon>Bacillariophycidae</taxon>
        <taxon>Naviculales</taxon>
        <taxon>Naviculaceae</taxon>
        <taxon>Seminavis</taxon>
    </lineage>
</organism>
<feature type="compositionally biased region" description="Basic residues" evidence="1">
    <location>
        <begin position="337"/>
        <end position="354"/>
    </location>
</feature>
<dbReference type="EMBL" id="CAICTM010000891">
    <property type="protein sequence ID" value="CAB9517941.1"/>
    <property type="molecule type" value="Genomic_DNA"/>
</dbReference>
<feature type="region of interest" description="Disordered" evidence="1">
    <location>
        <begin position="464"/>
        <end position="568"/>
    </location>
</feature>
<sequence length="1236" mass="134975">MEQSEDNRQDQKSADRDTVDVSVSRTRAARRARTQSFSRSRPLRILSAVTILLVGSNLTLCSANTSNIDVSGTAKEAAQVPLLHTNPPSRGQLGQSQLPGFLNRLEPSLHPWKLKELQTTAANANAKTGTKNRLPQRMNVRRRHHKSARVKQINRALKHHSRNQHQHNHNADGHHHHNHMHTISPQVLEAHLEVMETTSPAEVDDTESEAEHDDYYTLMEAASGLKGAKKAGAKVADSMNHTDADRHAPKDKYAKVHVHKAAKTKEHKVGKVSKGKEAKKYKAHKQYDVPLTNEQIDEEYLHVHMTDEQIDEHYLHIHSDAGKTSKGKYSSKGSSSKAKRVKKGKKGHRGKSSKRGPDLGVRYFEANVLLEMRDHYVAPLSYMDLEQLENSVLETYNHLSNQNCDLQGRQLIAVTADPTPTSTGYILHLQGECYNCDPTNVRVFAHPDEIFDDNMMMIEMGPMEPEMPDSTRPPIDDDMTMETPDTPGGNGTASDGGTTTDPGDTAGTGGGTTQVGNATGGAGMDTPSGDNSTMMMPAGELPAPETNTTGRNRGAGSSTSGGSGGGSKFDSGGYYYSGGGSSSSSSSSSTATTYATAKEDVPYQRKPKKVRTASKERSRLERPSDYNSGPQHVEEEEPSEFDFGISAQSRARYHHNEGVRKLNHNHHHHAVNRNPESVDVEHQHGVNVNRDPMPMEPEDTNRAFFGGSDSTMISVKKSKSRSVKGYKETESKGKKGKKNGSKGYHPIESCNNDDAPRRAPTEEEFVEGLNHVTDNLLAQYNKISVRTALQVRPLSCDATEESFGSGIVVLFMGPGSTDAGLSPEEIMLMERTILQSYNHLQATHSCDVPYFREMTDLVLKGIAPGPAEGTFLAMFESHGTCRGKECSDGATFFDPLDESSSSGDGDDDDSRRHLRHHIPETGFNPVLSPSGHEIGYDGGDAHVYQEQCYCPLKVDEFGPPFVSDLQDVLNSVLKDACNTGLVETMVTVLDIMEMPSDNSSEKTTDDDVAYEKTLSPGPARGTTEQFESFVIVQFFGQRDLVTESEVNAIEDSMPVIFQDLQDNDFCDSVSRVLTSSVLQTVDPGPTDDSFLLGFFWVGTCEGQGCSNKPMFFASPGEAMIGCGMGKVLGPPVIEDFENNLFSAILSLRDDGSVVNIQANGDAVEAPPGSTPAPILSSEEATAAPTSTPTTAAMFQRSQMIKARNARTKPPAQPRPTNAPTNWPTWLDTDYPTYLVV</sequence>
<name>A0A9N8EAQ1_9STRA</name>
<evidence type="ECO:0000313" key="3">
    <source>
        <dbReference type="Proteomes" id="UP001153069"/>
    </source>
</evidence>
<feature type="region of interest" description="Disordered" evidence="1">
    <location>
        <begin position="715"/>
        <end position="759"/>
    </location>
</feature>
<feature type="region of interest" description="Disordered" evidence="1">
    <location>
        <begin position="1201"/>
        <end position="1223"/>
    </location>
</feature>
<feature type="region of interest" description="Disordered" evidence="1">
    <location>
        <begin position="893"/>
        <end position="913"/>
    </location>
</feature>
<protein>
    <submittedName>
        <fullName evidence="2">Uncharacterized protein</fullName>
    </submittedName>
</protein>
<dbReference type="AlphaFoldDB" id="A0A9N8EAQ1"/>
<comment type="caution">
    <text evidence="2">The sequence shown here is derived from an EMBL/GenBank/DDBJ whole genome shotgun (WGS) entry which is preliminary data.</text>
</comment>
<feature type="compositionally biased region" description="Basic and acidic residues" evidence="1">
    <location>
        <begin position="613"/>
        <end position="624"/>
    </location>
</feature>
<feature type="compositionally biased region" description="Polar residues" evidence="1">
    <location>
        <begin position="1214"/>
        <end position="1223"/>
    </location>
</feature>
<reference evidence="2" key="1">
    <citation type="submission" date="2020-06" db="EMBL/GenBank/DDBJ databases">
        <authorList>
            <consortium name="Plant Systems Biology data submission"/>
        </authorList>
    </citation>
    <scope>NUCLEOTIDE SEQUENCE</scope>
    <source>
        <strain evidence="2">D6</strain>
    </source>
</reference>
<gene>
    <name evidence="2" type="ORF">SEMRO_893_G217070.1</name>
</gene>